<dbReference type="Gene3D" id="3.40.50.150">
    <property type="entry name" value="Vaccinia Virus protein VP39"/>
    <property type="match status" value="1"/>
</dbReference>
<feature type="domain" description="Methyltransferase" evidence="5">
    <location>
        <begin position="96"/>
        <end position="196"/>
    </location>
</feature>
<gene>
    <name evidence="6" type="ORF">ColLi_10285</name>
</gene>
<keyword evidence="2" id="KW-0808">Transferase</keyword>
<dbReference type="SUPFAM" id="SSF53335">
    <property type="entry name" value="S-adenosyl-L-methionine-dependent methyltransferases"/>
    <property type="match status" value="1"/>
</dbReference>
<dbReference type="Proteomes" id="UP001055172">
    <property type="component" value="Unassembled WGS sequence"/>
</dbReference>
<protein>
    <submittedName>
        <fullName evidence="6">Methyltransferase trt5</fullName>
    </submittedName>
</protein>
<evidence type="ECO:0000256" key="4">
    <source>
        <dbReference type="ARBA" id="ARBA00038314"/>
    </source>
</evidence>
<dbReference type="Pfam" id="PF13649">
    <property type="entry name" value="Methyltransf_25"/>
    <property type="match status" value="1"/>
</dbReference>
<keyword evidence="6" id="KW-0489">Methyltransferase</keyword>
<dbReference type="GO" id="GO:0008168">
    <property type="term" value="F:methyltransferase activity"/>
    <property type="evidence" value="ECO:0007669"/>
    <property type="project" value="UniProtKB-KW"/>
</dbReference>
<evidence type="ECO:0000256" key="2">
    <source>
        <dbReference type="ARBA" id="ARBA00022679"/>
    </source>
</evidence>
<sequence>MQVASSPIVVGDKNKAAPWYSIEAQVSSEAQKMLEEYAGVPPEEIKDHVLTMRDKIWDVFPYPCIGEFHFLDFNLSQRPGYPQMMAKLQDADARHLEIACCVGQDLRKLVHDGVDSAKTVAVELEQGYIDAGYELFRDRGTLKTRFINADMLDDGNAELNELEGTFDTSHMGLCLHLWNREEQMVVLRRVIRLLKQKPGVMIVGTAAGHVDGIDVPGVANKPALRHNLQSWEKLWMDLSNETGTKWKLKTEVTDQIESKGVTRPSWWGKDMRFLSFEVTRAE</sequence>
<reference evidence="6 7" key="1">
    <citation type="submission" date="2021-07" db="EMBL/GenBank/DDBJ databases">
        <title>Genome data of Colletotrichum spaethianum.</title>
        <authorList>
            <person name="Utami Y.D."/>
            <person name="Hiruma K."/>
        </authorList>
    </citation>
    <scope>NUCLEOTIDE SEQUENCE [LARGE SCALE GENOMIC DNA]</scope>
    <source>
        <strain evidence="6 7">MAFF 242679</strain>
    </source>
</reference>
<evidence type="ECO:0000259" key="5">
    <source>
        <dbReference type="Pfam" id="PF13649"/>
    </source>
</evidence>
<evidence type="ECO:0000256" key="1">
    <source>
        <dbReference type="ARBA" id="ARBA00005179"/>
    </source>
</evidence>
<name>A0AA37LWT9_9PEZI</name>
<keyword evidence="7" id="KW-1185">Reference proteome</keyword>
<evidence type="ECO:0000313" key="7">
    <source>
        <dbReference type="Proteomes" id="UP001055172"/>
    </source>
</evidence>
<dbReference type="InterPro" id="IPR041698">
    <property type="entry name" value="Methyltransf_25"/>
</dbReference>
<dbReference type="PANTHER" id="PTHR35897">
    <property type="entry name" value="METHYLTRANSFERASE AUSD"/>
    <property type="match status" value="1"/>
</dbReference>
<proteinExistence type="inferred from homology"/>
<dbReference type="AlphaFoldDB" id="A0AA37LWT9"/>
<evidence type="ECO:0000313" key="6">
    <source>
        <dbReference type="EMBL" id="GJC87447.1"/>
    </source>
</evidence>
<comment type="caution">
    <text evidence="6">The sequence shown here is derived from an EMBL/GenBank/DDBJ whole genome shotgun (WGS) entry which is preliminary data.</text>
</comment>
<accession>A0AA37LWT9</accession>
<organism evidence="6 7">
    <name type="scientific">Colletotrichum liriopes</name>
    <dbReference type="NCBI Taxonomy" id="708192"/>
    <lineage>
        <taxon>Eukaryota</taxon>
        <taxon>Fungi</taxon>
        <taxon>Dikarya</taxon>
        <taxon>Ascomycota</taxon>
        <taxon>Pezizomycotina</taxon>
        <taxon>Sordariomycetes</taxon>
        <taxon>Hypocreomycetidae</taxon>
        <taxon>Glomerellales</taxon>
        <taxon>Glomerellaceae</taxon>
        <taxon>Colletotrichum</taxon>
        <taxon>Colletotrichum spaethianum species complex</taxon>
    </lineage>
</organism>
<comment type="similarity">
    <text evidence="4">Belongs to the class I-like SAM-binding methyltransferase superfamily.</text>
</comment>
<comment type="pathway">
    <text evidence="1">Secondary metabolite biosynthesis.</text>
</comment>
<dbReference type="InterPro" id="IPR029063">
    <property type="entry name" value="SAM-dependent_MTases_sf"/>
</dbReference>
<evidence type="ECO:0000256" key="3">
    <source>
        <dbReference type="ARBA" id="ARBA00022691"/>
    </source>
</evidence>
<dbReference type="EMBL" id="BPPX01000026">
    <property type="protein sequence ID" value="GJC87447.1"/>
    <property type="molecule type" value="Genomic_DNA"/>
</dbReference>
<keyword evidence="3" id="KW-0949">S-adenosyl-L-methionine</keyword>
<dbReference type="InterPro" id="IPR051654">
    <property type="entry name" value="Meroterpenoid_MTases"/>
</dbReference>
<dbReference type="PANTHER" id="PTHR35897:SF1">
    <property type="entry name" value="METHYLTRANSFERASE AUSD"/>
    <property type="match status" value="1"/>
</dbReference>
<dbReference type="GO" id="GO:0032259">
    <property type="term" value="P:methylation"/>
    <property type="evidence" value="ECO:0007669"/>
    <property type="project" value="UniProtKB-KW"/>
</dbReference>